<dbReference type="Proteomes" id="UP000693970">
    <property type="component" value="Unassembled WGS sequence"/>
</dbReference>
<dbReference type="PANTHER" id="PTHR21058">
    <property type="entry name" value="6,7-DIMETHYL-8-RIBITYLLUMAZINE SYNTHASE DMRL SYNTHASE LUMAZINE SYNTHASE"/>
    <property type="match status" value="1"/>
</dbReference>
<dbReference type="PANTHER" id="PTHR21058:SF0">
    <property type="entry name" value="6,7-DIMETHYL-8-RIBITYLLUMAZINE SYNTHASE"/>
    <property type="match status" value="1"/>
</dbReference>
<dbReference type="InterPro" id="IPR034964">
    <property type="entry name" value="LS"/>
</dbReference>
<keyword evidence="1" id="KW-0686">Riboflavin biosynthesis</keyword>
<dbReference type="CDD" id="cd09209">
    <property type="entry name" value="Lumazine_synthase-I"/>
    <property type="match status" value="1"/>
</dbReference>
<keyword evidence="4" id="KW-1185">Reference proteome</keyword>
<dbReference type="EC" id="2.5.1.78" evidence="1"/>
<evidence type="ECO:0000313" key="4">
    <source>
        <dbReference type="Proteomes" id="UP000693970"/>
    </source>
</evidence>
<dbReference type="AlphaFoldDB" id="A0A9K3KZV1"/>
<name>A0A9K3KZV1_9STRA</name>
<evidence type="ECO:0000313" key="3">
    <source>
        <dbReference type="EMBL" id="KAG7352323.1"/>
    </source>
</evidence>
<sequence>MTRFLKKFLLCVVALSPSCIWMAGAFAPTTSLSTGTYSTARRAAESEVSFGDLDGSDIRIGIIRTRWNEEHVKNLVDGCRKALKECNVKDENIFETTVPGSYELPLAARFLALSGTVDAIITAGVLIKGETLHFEYISEAVSSGLMSVQLQTQTPIVYGVLNCLTEDQVKARSTGDNNHGEDWGKTAVEMAVLRNEALNIKGIKGNKLMDLGFNKASALETKEKKGAPGFF</sequence>
<dbReference type="EMBL" id="JAGRRH010000017">
    <property type="protein sequence ID" value="KAG7352323.1"/>
    <property type="molecule type" value="Genomic_DNA"/>
</dbReference>
<dbReference type="OrthoDB" id="2965at2759"/>
<dbReference type="GO" id="GO:0009231">
    <property type="term" value="P:riboflavin biosynthetic process"/>
    <property type="evidence" value="ECO:0007669"/>
    <property type="project" value="UniProtKB-KW"/>
</dbReference>
<proteinExistence type="inferred from homology"/>
<dbReference type="HAMAP" id="MF_00178">
    <property type="entry name" value="Lumazine_synth"/>
    <property type="match status" value="1"/>
</dbReference>
<comment type="function">
    <text evidence="1">Catalyzes the formation of 6,7-dimethyl-8-ribityllumazine by condensation of 5-amino-6-(D-ribitylamino)uracil with 3,4-dihydroxy-2-butanone 4-phosphate. This is the penultimate step in the biosynthesis of riboflavin.</text>
</comment>
<comment type="caution">
    <text evidence="3">The sequence shown here is derived from an EMBL/GenBank/DDBJ whole genome shotgun (WGS) entry which is preliminary data.</text>
</comment>
<dbReference type="Pfam" id="PF00885">
    <property type="entry name" value="DMRL_synthase"/>
    <property type="match status" value="1"/>
</dbReference>
<accession>A0A9K3KZV1</accession>
<comment type="similarity">
    <text evidence="1">Belongs to the DMRL synthase family.</text>
</comment>
<dbReference type="NCBIfam" id="TIGR00114">
    <property type="entry name" value="lumazine-synth"/>
    <property type="match status" value="1"/>
</dbReference>
<dbReference type="GO" id="GO:0009349">
    <property type="term" value="C:riboflavin synthase complex"/>
    <property type="evidence" value="ECO:0007669"/>
    <property type="project" value="UniProtKB-UniRule"/>
</dbReference>
<feature type="chain" id="PRO_5039948748" description="6,7-dimethyl-8-ribityllumazine synthase" evidence="2">
    <location>
        <begin position="26"/>
        <end position="231"/>
    </location>
</feature>
<dbReference type="GO" id="GO:0000906">
    <property type="term" value="F:6,7-dimethyl-8-ribityllumazine synthase activity"/>
    <property type="evidence" value="ECO:0007669"/>
    <property type="project" value="UniProtKB-EC"/>
</dbReference>
<reference evidence="3" key="1">
    <citation type="journal article" date="2021" name="Sci. Rep.">
        <title>Diploid genomic architecture of Nitzschia inconspicua, an elite biomass production diatom.</title>
        <authorList>
            <person name="Oliver A."/>
            <person name="Podell S."/>
            <person name="Pinowska A."/>
            <person name="Traller J.C."/>
            <person name="Smith S.R."/>
            <person name="McClure R."/>
            <person name="Beliaev A."/>
            <person name="Bohutskyi P."/>
            <person name="Hill E.A."/>
            <person name="Rabines A."/>
            <person name="Zheng H."/>
            <person name="Allen L.Z."/>
            <person name="Kuo A."/>
            <person name="Grigoriev I.V."/>
            <person name="Allen A.E."/>
            <person name="Hazlebeck D."/>
            <person name="Allen E.E."/>
        </authorList>
    </citation>
    <scope>NUCLEOTIDE SEQUENCE</scope>
    <source>
        <strain evidence="3">Hildebrandi</strain>
    </source>
</reference>
<dbReference type="InterPro" id="IPR002180">
    <property type="entry name" value="LS/RS"/>
</dbReference>
<organism evidence="3 4">
    <name type="scientific">Nitzschia inconspicua</name>
    <dbReference type="NCBI Taxonomy" id="303405"/>
    <lineage>
        <taxon>Eukaryota</taxon>
        <taxon>Sar</taxon>
        <taxon>Stramenopiles</taxon>
        <taxon>Ochrophyta</taxon>
        <taxon>Bacillariophyta</taxon>
        <taxon>Bacillariophyceae</taxon>
        <taxon>Bacillariophycidae</taxon>
        <taxon>Bacillariales</taxon>
        <taxon>Bacillariaceae</taxon>
        <taxon>Nitzschia</taxon>
    </lineage>
</organism>
<comment type="pathway">
    <text evidence="1">Cofactor biosynthesis; riboflavin biosynthesis; riboflavin from 2-hydroxy-3-oxobutyl phosphate and 5-amino-6-(D-ribitylamino)uracil: step 1/2.</text>
</comment>
<evidence type="ECO:0000256" key="2">
    <source>
        <dbReference type="SAM" id="SignalP"/>
    </source>
</evidence>
<keyword evidence="1" id="KW-0808">Transferase</keyword>
<reference evidence="3" key="2">
    <citation type="submission" date="2021-04" db="EMBL/GenBank/DDBJ databases">
        <authorList>
            <person name="Podell S."/>
        </authorList>
    </citation>
    <scope>NUCLEOTIDE SEQUENCE</scope>
    <source>
        <strain evidence="3">Hildebrandi</strain>
    </source>
</reference>
<gene>
    <name evidence="3" type="ORF">IV203_008371</name>
</gene>
<protein>
    <recommendedName>
        <fullName evidence="1">6,7-dimethyl-8-ribityllumazine synthase</fullName>
        <shortName evidence="1">DMRL synthase</shortName>
        <ecNumber evidence="1">2.5.1.78</ecNumber>
    </recommendedName>
</protein>
<comment type="catalytic activity">
    <reaction evidence="1">
        <text>(2S)-2-hydroxy-3-oxobutyl phosphate + 5-amino-6-(D-ribitylamino)uracil = 6,7-dimethyl-8-(1-D-ribityl)lumazine + phosphate + 2 H2O + H(+)</text>
        <dbReference type="Rhea" id="RHEA:26152"/>
        <dbReference type="ChEBI" id="CHEBI:15377"/>
        <dbReference type="ChEBI" id="CHEBI:15378"/>
        <dbReference type="ChEBI" id="CHEBI:15934"/>
        <dbReference type="ChEBI" id="CHEBI:43474"/>
        <dbReference type="ChEBI" id="CHEBI:58201"/>
        <dbReference type="ChEBI" id="CHEBI:58830"/>
        <dbReference type="EC" id="2.5.1.78"/>
    </reaction>
</comment>
<evidence type="ECO:0000256" key="1">
    <source>
        <dbReference type="RuleBase" id="RU003795"/>
    </source>
</evidence>
<feature type="signal peptide" evidence="2">
    <location>
        <begin position="1"/>
        <end position="25"/>
    </location>
</feature>
<keyword evidence="2" id="KW-0732">Signal</keyword>